<dbReference type="Proteomes" id="UP000887565">
    <property type="component" value="Unplaced"/>
</dbReference>
<dbReference type="GO" id="GO:0008887">
    <property type="term" value="F:glycerate kinase activity"/>
    <property type="evidence" value="ECO:0007669"/>
    <property type="project" value="InterPro"/>
</dbReference>
<dbReference type="Gene3D" id="3.40.50.10180">
    <property type="entry name" value="Glycerate kinase, MOFRL-like N-terminal domain"/>
    <property type="match status" value="1"/>
</dbReference>
<protein>
    <submittedName>
        <fullName evidence="3">MOFRL-associated domain-containing protein</fullName>
    </submittedName>
</protein>
<dbReference type="PANTHER" id="PTHR12227">
    <property type="entry name" value="GLYCERATE KINASE"/>
    <property type="match status" value="1"/>
</dbReference>
<evidence type="ECO:0000313" key="3">
    <source>
        <dbReference type="WBParaSite" id="nRc.2.0.1.t16425-RA"/>
    </source>
</evidence>
<evidence type="ECO:0000313" key="2">
    <source>
        <dbReference type="Proteomes" id="UP000887565"/>
    </source>
</evidence>
<accession>A0A915IRD5</accession>
<dbReference type="GO" id="GO:0005737">
    <property type="term" value="C:cytoplasm"/>
    <property type="evidence" value="ECO:0007669"/>
    <property type="project" value="TreeGrafter"/>
</dbReference>
<dbReference type="Pfam" id="PF13660">
    <property type="entry name" value="DUF4147"/>
    <property type="match status" value="1"/>
</dbReference>
<sequence>MDGIYVIRSAFEAAIAAVKPNALVKQNLSINERLCLELKTENGPISYKLDKNVYVVGFGKAAYGMALAVEELLKPHIREAIIRTINTVTKLSKNLILRITEDHMYFTKHESLKDGSFKLWCDILAVSSLMVVN</sequence>
<dbReference type="InterPro" id="IPR025286">
    <property type="entry name" value="MOFRL_assoc_dom"/>
</dbReference>
<reference evidence="3" key="1">
    <citation type="submission" date="2022-11" db="UniProtKB">
        <authorList>
            <consortium name="WormBaseParasite"/>
        </authorList>
    </citation>
    <scope>IDENTIFICATION</scope>
</reference>
<feature type="domain" description="MOFRL-associated" evidence="1">
    <location>
        <begin position="7"/>
        <end position="84"/>
    </location>
</feature>
<dbReference type="InterPro" id="IPR039760">
    <property type="entry name" value="MOFRL_protein"/>
</dbReference>
<name>A0A915IRD5_ROMCU</name>
<dbReference type="InterPro" id="IPR038614">
    <property type="entry name" value="GK_N_sf"/>
</dbReference>
<dbReference type="AlphaFoldDB" id="A0A915IRD5"/>
<proteinExistence type="predicted"/>
<keyword evidence="2" id="KW-1185">Reference proteome</keyword>
<evidence type="ECO:0000259" key="1">
    <source>
        <dbReference type="Pfam" id="PF13660"/>
    </source>
</evidence>
<organism evidence="2 3">
    <name type="scientific">Romanomermis culicivorax</name>
    <name type="common">Nematode worm</name>
    <dbReference type="NCBI Taxonomy" id="13658"/>
    <lineage>
        <taxon>Eukaryota</taxon>
        <taxon>Metazoa</taxon>
        <taxon>Ecdysozoa</taxon>
        <taxon>Nematoda</taxon>
        <taxon>Enoplea</taxon>
        <taxon>Dorylaimia</taxon>
        <taxon>Mermithida</taxon>
        <taxon>Mermithoidea</taxon>
        <taxon>Mermithidae</taxon>
        <taxon>Romanomermis</taxon>
    </lineage>
</organism>
<dbReference type="WBParaSite" id="nRc.2.0.1.t16425-RA">
    <property type="protein sequence ID" value="nRc.2.0.1.t16425-RA"/>
    <property type="gene ID" value="nRc.2.0.1.g16425"/>
</dbReference>
<dbReference type="SUPFAM" id="SSF82544">
    <property type="entry name" value="GckA/TtuD-like"/>
    <property type="match status" value="1"/>
</dbReference>
<dbReference type="PANTHER" id="PTHR12227:SF0">
    <property type="entry name" value="GLYCERATE KINASE"/>
    <property type="match status" value="1"/>
</dbReference>